<dbReference type="PROSITE" id="PS50893">
    <property type="entry name" value="ABC_TRANSPORTER_2"/>
    <property type="match status" value="1"/>
</dbReference>
<keyword evidence="2" id="KW-0813">Transport</keyword>
<evidence type="ECO:0000256" key="2">
    <source>
        <dbReference type="ARBA" id="ARBA00022448"/>
    </source>
</evidence>
<feature type="domain" description="ABC transporter" evidence="10">
    <location>
        <begin position="322"/>
        <end position="544"/>
    </location>
</feature>
<proteinExistence type="predicted"/>
<keyword evidence="8 9" id="KW-0472">Membrane</keyword>
<dbReference type="Pfam" id="PF00664">
    <property type="entry name" value="ABC_membrane"/>
    <property type="match status" value="1"/>
</dbReference>
<dbReference type="PROSITE" id="PS51257">
    <property type="entry name" value="PROKAR_LIPOPROTEIN"/>
    <property type="match status" value="1"/>
</dbReference>
<dbReference type="PANTHER" id="PTHR43394">
    <property type="entry name" value="ATP-DEPENDENT PERMEASE MDL1, MITOCHONDRIAL"/>
    <property type="match status" value="1"/>
</dbReference>
<dbReference type="AlphaFoldDB" id="A0A6C0LI95"/>
<evidence type="ECO:0000256" key="8">
    <source>
        <dbReference type="ARBA" id="ARBA00023136"/>
    </source>
</evidence>
<feature type="transmembrane region" description="Helical" evidence="9">
    <location>
        <begin position="229"/>
        <end position="257"/>
    </location>
</feature>
<dbReference type="Gene3D" id="3.40.50.300">
    <property type="entry name" value="P-loop containing nucleotide triphosphate hydrolases"/>
    <property type="match status" value="1"/>
</dbReference>
<organism evidence="12">
    <name type="scientific">viral metagenome</name>
    <dbReference type="NCBI Taxonomy" id="1070528"/>
    <lineage>
        <taxon>unclassified sequences</taxon>
        <taxon>metagenomes</taxon>
        <taxon>organismal metagenomes</taxon>
    </lineage>
</organism>
<keyword evidence="6" id="KW-0067">ATP-binding</keyword>
<dbReference type="Gene3D" id="1.20.1560.10">
    <property type="entry name" value="ABC transporter type 1, transmembrane domain"/>
    <property type="match status" value="1"/>
</dbReference>
<evidence type="ECO:0000259" key="10">
    <source>
        <dbReference type="PROSITE" id="PS50893"/>
    </source>
</evidence>
<evidence type="ECO:0000256" key="7">
    <source>
        <dbReference type="ARBA" id="ARBA00022989"/>
    </source>
</evidence>
<dbReference type="EMBL" id="MN740483">
    <property type="protein sequence ID" value="QHU29264.1"/>
    <property type="molecule type" value="Genomic_DNA"/>
</dbReference>
<name>A0A6C0LI95_9ZZZZ</name>
<dbReference type="Pfam" id="PF00005">
    <property type="entry name" value="ABC_tran"/>
    <property type="match status" value="1"/>
</dbReference>
<keyword evidence="7 9" id="KW-1133">Transmembrane helix</keyword>
<keyword evidence="5" id="KW-0547">Nucleotide-binding</keyword>
<feature type="transmembrane region" description="Helical" evidence="9">
    <location>
        <begin position="15"/>
        <end position="33"/>
    </location>
</feature>
<dbReference type="InterPro" id="IPR003439">
    <property type="entry name" value="ABC_transporter-like_ATP-bd"/>
</dbReference>
<dbReference type="InterPro" id="IPR039421">
    <property type="entry name" value="Type_1_exporter"/>
</dbReference>
<dbReference type="InterPro" id="IPR027417">
    <property type="entry name" value="P-loop_NTPase"/>
</dbReference>
<dbReference type="SUPFAM" id="SSF52540">
    <property type="entry name" value="P-loop containing nucleoside triphosphate hydrolases"/>
    <property type="match status" value="1"/>
</dbReference>
<feature type="domain" description="ABC transmembrane type-1" evidence="11">
    <location>
        <begin position="52"/>
        <end position="257"/>
    </location>
</feature>
<dbReference type="GO" id="GO:0015421">
    <property type="term" value="F:ABC-type oligopeptide transporter activity"/>
    <property type="evidence" value="ECO:0007669"/>
    <property type="project" value="TreeGrafter"/>
</dbReference>
<evidence type="ECO:0000256" key="9">
    <source>
        <dbReference type="SAM" id="Phobius"/>
    </source>
</evidence>
<protein>
    <recommendedName>
        <fullName evidence="13">ABC transporter domain-containing protein</fullName>
    </recommendedName>
</protein>
<evidence type="ECO:0000259" key="11">
    <source>
        <dbReference type="PROSITE" id="PS50929"/>
    </source>
</evidence>
<dbReference type="FunFam" id="3.40.50.300:FF:000299">
    <property type="entry name" value="ABC transporter ATP-binding protein/permease"/>
    <property type="match status" value="1"/>
</dbReference>
<evidence type="ECO:0000256" key="4">
    <source>
        <dbReference type="ARBA" id="ARBA00022692"/>
    </source>
</evidence>
<accession>A0A6C0LI95</accession>
<dbReference type="GO" id="GO:0005886">
    <property type="term" value="C:plasma membrane"/>
    <property type="evidence" value="ECO:0007669"/>
    <property type="project" value="UniProtKB-SubCell"/>
</dbReference>
<dbReference type="PANTHER" id="PTHR43394:SF1">
    <property type="entry name" value="ATP-BINDING CASSETTE SUB-FAMILY B MEMBER 10, MITOCHONDRIAL"/>
    <property type="match status" value="1"/>
</dbReference>
<evidence type="ECO:0000256" key="6">
    <source>
        <dbReference type="ARBA" id="ARBA00022840"/>
    </source>
</evidence>
<dbReference type="GO" id="GO:0016887">
    <property type="term" value="F:ATP hydrolysis activity"/>
    <property type="evidence" value="ECO:0007669"/>
    <property type="project" value="InterPro"/>
</dbReference>
<evidence type="ECO:0000256" key="1">
    <source>
        <dbReference type="ARBA" id="ARBA00004651"/>
    </source>
</evidence>
<comment type="subcellular location">
    <subcellularLocation>
        <location evidence="1">Cell membrane</location>
        <topology evidence="1">Multi-pass membrane protein</topology>
    </subcellularLocation>
</comment>
<keyword evidence="3" id="KW-1003">Cell membrane</keyword>
<evidence type="ECO:0000256" key="5">
    <source>
        <dbReference type="ARBA" id="ARBA00022741"/>
    </source>
</evidence>
<dbReference type="SMART" id="SM00382">
    <property type="entry name" value="AAA"/>
    <property type="match status" value="1"/>
</dbReference>
<feature type="transmembrane region" description="Helical" evidence="9">
    <location>
        <begin position="54"/>
        <end position="75"/>
    </location>
</feature>
<dbReference type="InterPro" id="IPR011527">
    <property type="entry name" value="ABC1_TM_dom"/>
</dbReference>
<evidence type="ECO:0008006" key="13">
    <source>
        <dbReference type="Google" id="ProtNLM"/>
    </source>
</evidence>
<dbReference type="PROSITE" id="PS00211">
    <property type="entry name" value="ABC_TRANSPORTER_1"/>
    <property type="match status" value="1"/>
</dbReference>
<reference evidence="12" key="1">
    <citation type="journal article" date="2020" name="Nature">
        <title>Giant virus diversity and host interactions through global metagenomics.</title>
        <authorList>
            <person name="Schulz F."/>
            <person name="Roux S."/>
            <person name="Paez-Espino D."/>
            <person name="Jungbluth S."/>
            <person name="Walsh D.A."/>
            <person name="Denef V.J."/>
            <person name="McMahon K.D."/>
            <person name="Konstantinidis K.T."/>
            <person name="Eloe-Fadrosh E.A."/>
            <person name="Kyrpides N.C."/>
            <person name="Woyke T."/>
        </authorList>
    </citation>
    <scope>NUCLEOTIDE SEQUENCE</scope>
    <source>
        <strain evidence="12">GVMAG-M-3300027804-47</strain>
    </source>
</reference>
<keyword evidence="4 9" id="KW-0812">Transmembrane</keyword>
<sequence>MDMIKRYVELCGDNVIYSAVGLVCGCVGSYYNVIANEQMTRMMLGDFTNQRLSLLFTTNFIAMIAISLRGGLFVYSQKSTNHQLRCIIYRKLLHQPLKFYETEPVQSLLERVNNDARIVSDIISLNINVFSRSLIEVIITFWLLTKISWKLTIVAIILIPVHYFISEGYKKIQKNIMVNYEERNKELNTYTHETISHISVMKTYANERRSEDTYNSLAKKVADYNHKECLLYGSNLLVVCNIPTITTIIIILFANYLETVEGLAIFILHNQGLYSTIKTLFDMKNEFIKCKEPYSRITSLLDNPEYTKGYYVPRDNTIHGDIAFHSLSFKYEKADAPIITDFNFQINRGDKIAIIGASGCGKSTLSKLLMNILAPTGGSITIDNVNLCDYDSEWLKKHIGYVAQDSVLFTDTIANNISYGLGGDCSEEDIIEAAKNANAHEFISKLPNAYQTLLEGTELSSLSGGQRQRISIARALLRKPQILIFDEATSALDPYCEELVQQTIRECFVKQNSTMIIIAHRRSALEIADKIYELKDSHLLLMER</sequence>
<evidence type="ECO:0000313" key="12">
    <source>
        <dbReference type="EMBL" id="QHU29264.1"/>
    </source>
</evidence>
<dbReference type="PROSITE" id="PS50929">
    <property type="entry name" value="ABC_TM1F"/>
    <property type="match status" value="1"/>
</dbReference>
<feature type="transmembrane region" description="Helical" evidence="9">
    <location>
        <begin position="147"/>
        <end position="165"/>
    </location>
</feature>
<dbReference type="SUPFAM" id="SSF90123">
    <property type="entry name" value="ABC transporter transmembrane region"/>
    <property type="match status" value="1"/>
</dbReference>
<dbReference type="InterPro" id="IPR017871">
    <property type="entry name" value="ABC_transporter-like_CS"/>
</dbReference>
<evidence type="ECO:0000256" key="3">
    <source>
        <dbReference type="ARBA" id="ARBA00022475"/>
    </source>
</evidence>
<dbReference type="InterPro" id="IPR003593">
    <property type="entry name" value="AAA+_ATPase"/>
</dbReference>
<dbReference type="GO" id="GO:0005524">
    <property type="term" value="F:ATP binding"/>
    <property type="evidence" value="ECO:0007669"/>
    <property type="project" value="UniProtKB-KW"/>
</dbReference>
<dbReference type="InterPro" id="IPR036640">
    <property type="entry name" value="ABC1_TM_sf"/>
</dbReference>